<keyword evidence="1" id="KW-0472">Membrane</keyword>
<dbReference type="AlphaFoldDB" id="A0A5N6QIW5"/>
<keyword evidence="3" id="KW-1185">Reference proteome</keyword>
<organism evidence="2 3">
    <name type="scientific">Carpinus fangiana</name>
    <dbReference type="NCBI Taxonomy" id="176857"/>
    <lineage>
        <taxon>Eukaryota</taxon>
        <taxon>Viridiplantae</taxon>
        <taxon>Streptophyta</taxon>
        <taxon>Embryophyta</taxon>
        <taxon>Tracheophyta</taxon>
        <taxon>Spermatophyta</taxon>
        <taxon>Magnoliopsida</taxon>
        <taxon>eudicotyledons</taxon>
        <taxon>Gunneridae</taxon>
        <taxon>Pentapetalae</taxon>
        <taxon>rosids</taxon>
        <taxon>fabids</taxon>
        <taxon>Fagales</taxon>
        <taxon>Betulaceae</taxon>
        <taxon>Carpinus</taxon>
    </lineage>
</organism>
<feature type="transmembrane region" description="Helical" evidence="1">
    <location>
        <begin position="120"/>
        <end position="145"/>
    </location>
</feature>
<dbReference type="Proteomes" id="UP000327013">
    <property type="component" value="Chromosome 1"/>
</dbReference>
<dbReference type="InterPro" id="IPR044999">
    <property type="entry name" value="CbbY-like"/>
</dbReference>
<name>A0A5N6QIW5_9ROSI</name>
<evidence type="ECO:0000313" key="2">
    <source>
        <dbReference type="EMBL" id="KAE7998050.1"/>
    </source>
</evidence>
<accession>A0A5N6QIW5</accession>
<keyword evidence="1" id="KW-1133">Transmembrane helix</keyword>
<gene>
    <name evidence="2" type="ORF">FH972_002628</name>
</gene>
<dbReference type="PANTHER" id="PTHR42896">
    <property type="entry name" value="XYLULOSE-1,5-BISPHOSPHATE (XUBP) PHOSPHATASE"/>
    <property type="match status" value="1"/>
</dbReference>
<evidence type="ECO:0000313" key="3">
    <source>
        <dbReference type="Proteomes" id="UP000327013"/>
    </source>
</evidence>
<protein>
    <submittedName>
        <fullName evidence="2">Uncharacterized protein</fullName>
    </submittedName>
</protein>
<dbReference type="EMBL" id="CM017321">
    <property type="protein sequence ID" value="KAE7998050.1"/>
    <property type="molecule type" value="Genomic_DNA"/>
</dbReference>
<proteinExistence type="predicted"/>
<keyword evidence="1" id="KW-0812">Transmembrane</keyword>
<sequence>MARMIRLSSTPSFLAPPPNYPLRRVTALRFRTVRKRPFASEKPHLVSASASTSSKGLEVLVFDCDGVILESEHLHRQAYNDAFAHFNVRCASSSQPLNWASDVYDVLQNRIGGGKAQNAMVLPTFSLLLMFLLIGWGLGIVKVLWGARVAVVDDIRQAAGGQ</sequence>
<evidence type="ECO:0000256" key="1">
    <source>
        <dbReference type="SAM" id="Phobius"/>
    </source>
</evidence>
<dbReference type="InterPro" id="IPR023198">
    <property type="entry name" value="PGP-like_dom2"/>
</dbReference>
<dbReference type="SUPFAM" id="SSF56784">
    <property type="entry name" value="HAD-like"/>
    <property type="match status" value="1"/>
</dbReference>
<dbReference type="InterPro" id="IPR036412">
    <property type="entry name" value="HAD-like_sf"/>
</dbReference>
<dbReference type="OrthoDB" id="40579at2759"/>
<dbReference type="Gene3D" id="1.10.150.240">
    <property type="entry name" value="Putative phosphatase, domain 2"/>
    <property type="match status" value="1"/>
</dbReference>
<dbReference type="Gene3D" id="3.40.50.1000">
    <property type="entry name" value="HAD superfamily/HAD-like"/>
    <property type="match status" value="1"/>
</dbReference>
<dbReference type="InterPro" id="IPR023214">
    <property type="entry name" value="HAD_sf"/>
</dbReference>
<dbReference type="GO" id="GO:0016787">
    <property type="term" value="F:hydrolase activity"/>
    <property type="evidence" value="ECO:0007669"/>
    <property type="project" value="InterPro"/>
</dbReference>
<dbReference type="PANTHER" id="PTHR42896:SF4">
    <property type="entry name" value="OS08G0485900 PROTEIN"/>
    <property type="match status" value="1"/>
</dbReference>
<reference evidence="2 3" key="1">
    <citation type="submission" date="2019-06" db="EMBL/GenBank/DDBJ databases">
        <title>A chromosomal-level reference genome of Carpinus fangiana (Coryloideae, Betulaceae).</title>
        <authorList>
            <person name="Yang X."/>
            <person name="Wang Z."/>
            <person name="Zhang L."/>
            <person name="Hao G."/>
            <person name="Liu J."/>
            <person name="Yang Y."/>
        </authorList>
    </citation>
    <scope>NUCLEOTIDE SEQUENCE [LARGE SCALE GENOMIC DNA]</scope>
    <source>
        <strain evidence="2">Cfa_2016G</strain>
        <tissue evidence="2">Leaf</tissue>
    </source>
</reference>